<name>A0A7W7KEQ9_9SPHN</name>
<proteinExistence type="predicted"/>
<dbReference type="Proteomes" id="UP000555448">
    <property type="component" value="Unassembled WGS sequence"/>
</dbReference>
<reference evidence="1 2" key="1">
    <citation type="submission" date="2020-08" db="EMBL/GenBank/DDBJ databases">
        <title>Functional genomics of gut bacteria from endangered species of beetles.</title>
        <authorList>
            <person name="Carlos-Shanley C."/>
        </authorList>
    </citation>
    <scope>NUCLEOTIDE SEQUENCE [LARGE SCALE GENOMIC DNA]</scope>
    <source>
        <strain evidence="1 2">S00245</strain>
    </source>
</reference>
<sequence>MGEADHDGHVSRRGDTHLRRLHYEAAMMLLTRIESDFNLRKIKLAAAKATRHAGVLHTPSLACQL</sequence>
<evidence type="ECO:0000313" key="1">
    <source>
        <dbReference type="EMBL" id="MBB4861061.1"/>
    </source>
</evidence>
<evidence type="ECO:0000313" key="2">
    <source>
        <dbReference type="Proteomes" id="UP000555448"/>
    </source>
</evidence>
<protein>
    <submittedName>
        <fullName evidence="1">Transposase</fullName>
    </submittedName>
</protein>
<dbReference type="EMBL" id="JACHLR010000050">
    <property type="protein sequence ID" value="MBB4861061.1"/>
    <property type="molecule type" value="Genomic_DNA"/>
</dbReference>
<dbReference type="AlphaFoldDB" id="A0A7W7KEQ9"/>
<accession>A0A7W7KEQ9</accession>
<gene>
    <name evidence="1" type="ORF">HNO88_004409</name>
</gene>
<dbReference type="RefSeq" id="WP_184250746.1">
    <property type="nucleotide sequence ID" value="NZ_JACHLR010000050.1"/>
</dbReference>
<comment type="caution">
    <text evidence="1">The sequence shown here is derived from an EMBL/GenBank/DDBJ whole genome shotgun (WGS) entry which is preliminary data.</text>
</comment>
<organism evidence="1 2">
    <name type="scientific">Novosphingobium chloroacetimidivorans</name>
    <dbReference type="NCBI Taxonomy" id="1428314"/>
    <lineage>
        <taxon>Bacteria</taxon>
        <taxon>Pseudomonadati</taxon>
        <taxon>Pseudomonadota</taxon>
        <taxon>Alphaproteobacteria</taxon>
        <taxon>Sphingomonadales</taxon>
        <taxon>Sphingomonadaceae</taxon>
        <taxon>Novosphingobium</taxon>
    </lineage>
</organism>
<keyword evidence="2" id="KW-1185">Reference proteome</keyword>